<evidence type="ECO:0000256" key="6">
    <source>
        <dbReference type="ARBA" id="ARBA00023049"/>
    </source>
</evidence>
<evidence type="ECO:0000313" key="11">
    <source>
        <dbReference type="EMBL" id="STO31254.1"/>
    </source>
</evidence>
<dbReference type="EMBL" id="UGGU01000003">
    <property type="protein sequence ID" value="STO31254.1"/>
    <property type="molecule type" value="Genomic_DNA"/>
</dbReference>
<dbReference type="PANTHER" id="PTHR43690">
    <property type="entry name" value="NARDILYSIN"/>
    <property type="match status" value="1"/>
</dbReference>
<evidence type="ECO:0000259" key="9">
    <source>
        <dbReference type="Pfam" id="PF00675"/>
    </source>
</evidence>
<evidence type="ECO:0000256" key="1">
    <source>
        <dbReference type="ARBA" id="ARBA00007261"/>
    </source>
</evidence>
<dbReference type="GO" id="GO:0046872">
    <property type="term" value="F:metal ion binding"/>
    <property type="evidence" value="ECO:0007669"/>
    <property type="project" value="UniProtKB-KW"/>
</dbReference>
<proteinExistence type="inferred from homology"/>
<evidence type="ECO:0000256" key="7">
    <source>
        <dbReference type="RuleBase" id="RU004447"/>
    </source>
</evidence>
<dbReference type="InterPro" id="IPR011249">
    <property type="entry name" value="Metalloenz_LuxS/M16"/>
</dbReference>
<dbReference type="Proteomes" id="UP000255328">
    <property type="component" value="Unassembled WGS sequence"/>
</dbReference>
<keyword evidence="5" id="KW-0862">Zinc</keyword>
<evidence type="ECO:0000256" key="4">
    <source>
        <dbReference type="ARBA" id="ARBA00022801"/>
    </source>
</evidence>
<keyword evidence="8" id="KW-0732">Signal</keyword>
<dbReference type="GO" id="GO:0006508">
    <property type="term" value="P:proteolysis"/>
    <property type="evidence" value="ECO:0007669"/>
    <property type="project" value="UniProtKB-KW"/>
</dbReference>
<feature type="domain" description="Peptidase M16 N-terminal" evidence="9">
    <location>
        <begin position="44"/>
        <end position="162"/>
    </location>
</feature>
<keyword evidence="12" id="KW-1185">Reference proteome</keyword>
<gene>
    <name evidence="11" type="primary">yhjJ</name>
    <name evidence="11" type="ORF">NCTC10723_00699</name>
</gene>
<accession>A0A377GXB9</accession>
<feature type="domain" description="Peptidase M16 C-terminal" evidence="10">
    <location>
        <begin position="676"/>
        <end position="845"/>
    </location>
</feature>
<evidence type="ECO:0000256" key="3">
    <source>
        <dbReference type="ARBA" id="ARBA00022723"/>
    </source>
</evidence>
<dbReference type="GO" id="GO:0004222">
    <property type="term" value="F:metalloendopeptidase activity"/>
    <property type="evidence" value="ECO:0007669"/>
    <property type="project" value="InterPro"/>
</dbReference>
<dbReference type="InterPro" id="IPR001431">
    <property type="entry name" value="Pept_M16_Zn_BS"/>
</dbReference>
<dbReference type="AlphaFoldDB" id="A0A377GXB9"/>
<name>A0A377GXB9_9FUSO</name>
<protein>
    <submittedName>
        <fullName evidence="11">Protease3</fullName>
    </submittedName>
</protein>
<evidence type="ECO:0000256" key="8">
    <source>
        <dbReference type="SAM" id="SignalP"/>
    </source>
</evidence>
<feature type="chain" id="PRO_5016878614" evidence="8">
    <location>
        <begin position="23"/>
        <end position="916"/>
    </location>
</feature>
<dbReference type="InterPro" id="IPR011765">
    <property type="entry name" value="Pept_M16_N"/>
</dbReference>
<dbReference type="Pfam" id="PF00675">
    <property type="entry name" value="Peptidase_M16"/>
    <property type="match status" value="1"/>
</dbReference>
<keyword evidence="2 11" id="KW-0645">Protease</keyword>
<evidence type="ECO:0000256" key="5">
    <source>
        <dbReference type="ARBA" id="ARBA00022833"/>
    </source>
</evidence>
<comment type="similarity">
    <text evidence="1 7">Belongs to the peptidase M16 family.</text>
</comment>
<keyword evidence="4" id="KW-0378">Hydrolase</keyword>
<dbReference type="Gene3D" id="3.30.830.10">
    <property type="entry name" value="Metalloenzyme, LuxS/M16 peptidase-like"/>
    <property type="match status" value="4"/>
</dbReference>
<reference evidence="11 12" key="1">
    <citation type="submission" date="2018-06" db="EMBL/GenBank/DDBJ databases">
        <authorList>
            <consortium name="Pathogen Informatics"/>
            <person name="Doyle S."/>
        </authorList>
    </citation>
    <scope>NUCLEOTIDE SEQUENCE [LARGE SCALE GENOMIC DNA]</scope>
    <source>
        <strain evidence="11 12">NCTC10723</strain>
    </source>
</reference>
<feature type="signal peptide" evidence="8">
    <location>
        <begin position="1"/>
        <end position="22"/>
    </location>
</feature>
<dbReference type="InterPro" id="IPR007863">
    <property type="entry name" value="Peptidase_M16_C"/>
</dbReference>
<evidence type="ECO:0000313" key="12">
    <source>
        <dbReference type="Proteomes" id="UP000255328"/>
    </source>
</evidence>
<dbReference type="Pfam" id="PF05193">
    <property type="entry name" value="Peptidase_M16_C"/>
    <property type="match status" value="2"/>
</dbReference>
<evidence type="ECO:0000256" key="2">
    <source>
        <dbReference type="ARBA" id="ARBA00022670"/>
    </source>
</evidence>
<evidence type="ECO:0000259" key="10">
    <source>
        <dbReference type="Pfam" id="PF05193"/>
    </source>
</evidence>
<keyword evidence="3" id="KW-0479">Metal-binding</keyword>
<dbReference type="InterPro" id="IPR050626">
    <property type="entry name" value="Peptidase_M16"/>
</dbReference>
<dbReference type="SUPFAM" id="SSF63411">
    <property type="entry name" value="LuxS/MPP-like metallohydrolase"/>
    <property type="match status" value="4"/>
</dbReference>
<sequence>MKFLKKMKFLFLLLIFSVTLFAQKLQNSENLISGKLQNGIHYYIYKNKKPENKAILNLVVKTGSLMEDDKEQGIAHFLEHMAFNGTTKFEKNEMIKYLQSIGLNFGADLNAYTSFDRTVYKLLVPTSPKELEDGIEVLREWSTEITLDSEEIESEKKIVIEEWRLRQGLTQRLGDVQKKALFEGSRYYDRFPIGLPKIINGADQDLVKRFYEKWYQPENISIIAVGDFDTNQVEAYIHKYFNYSTTKKAEVPKEYELKDLKNKYITFSDDEITYNMFSITKILDRNIVKDESSMKKYIIDQLLFNILNTRLANLQKNGDTPFLQSLVYKYDISNSRDILTSATIIKQDRLEEGITLFNQFFNSSLKNGINNFELELEKENLINSYKNMLANKDSITHDTYADSLVEYVMSKESFMDIEQEFSIYSKLINKITTKDLEKRLKKIFKKNSLYFLTTNTKQNKINDEELEKLIKNSKKMEENFDFSLKPVVLPPLKVNEGEFIKEKNDNYTLSNGIKVYTKKTDFDNDKIYIKFFKKEGNSNDDFSSFINSSVATSIIEESGASILEPKDVETFMKGKNFSLSSYINDYEQGFLITTDRKNYEIALEYMNYLIYEPKVDPTILNNTIAELKESITNRNNSPKTLYNDEINKIYSGNNPRRVPLSLRDIELITSEKILTEYKNKFNNFSKYNLIIVGSFDQNNLEKSLKKYFASLPGAEDTTKVKSLNLNIPKGIVKKDVVKGIDKKATVTLIFPYNSQYGYEEKTLYNGFSEILDIALIEDIREKIGGVYSISSRISLSPNNYGEDKMVIYYSCDIPRIDEIKEAIFQTLERLLYKNIDIEKINSVIKNYELSYETELKKNSFWFNYLYQDITIPNYKLATPSEYKELMTEKNLQKVARDAINLKNYIDVTLIPEKTEL</sequence>
<dbReference type="OrthoDB" id="9811314at2"/>
<dbReference type="PROSITE" id="PS00143">
    <property type="entry name" value="INSULINASE"/>
    <property type="match status" value="1"/>
</dbReference>
<keyword evidence="6" id="KW-0482">Metalloprotease</keyword>
<feature type="domain" description="Peptidase M16 C-terminal" evidence="10">
    <location>
        <begin position="205"/>
        <end position="381"/>
    </location>
</feature>
<dbReference type="PANTHER" id="PTHR43690:SF34">
    <property type="entry name" value="ZINC PROTEASE PQQL-LIKE"/>
    <property type="match status" value="1"/>
</dbReference>
<dbReference type="RefSeq" id="WP_115269394.1">
    <property type="nucleotide sequence ID" value="NZ_CASFEE010000003.1"/>
</dbReference>
<organism evidence="11 12">
    <name type="scientific">Fusobacterium necrogenes</name>
    <dbReference type="NCBI Taxonomy" id="858"/>
    <lineage>
        <taxon>Bacteria</taxon>
        <taxon>Fusobacteriati</taxon>
        <taxon>Fusobacteriota</taxon>
        <taxon>Fusobacteriia</taxon>
        <taxon>Fusobacteriales</taxon>
        <taxon>Fusobacteriaceae</taxon>
        <taxon>Fusobacterium</taxon>
    </lineage>
</organism>